<dbReference type="STRING" id="1802617.A2886_02210"/>
<proteinExistence type="predicted"/>
<evidence type="ECO:0000313" key="2">
    <source>
        <dbReference type="EMBL" id="OGC47579.1"/>
    </source>
</evidence>
<protein>
    <submittedName>
        <fullName evidence="2">Uncharacterized protein</fullName>
    </submittedName>
</protein>
<keyword evidence="1" id="KW-0812">Transmembrane</keyword>
<name>A0A1F4URP1_UNCKA</name>
<feature type="transmembrane region" description="Helical" evidence="1">
    <location>
        <begin position="17"/>
        <end position="33"/>
    </location>
</feature>
<gene>
    <name evidence="2" type="ORF">A2886_02210</name>
</gene>
<sequence length="103" mass="11937">MLNCSYFLSQFISQREFILGSFIVLILVWWFLFKTVRGRAEQILVGFVVGGAALNLLERVVFGCVRDYFNFFGLFRYNAWDIIITVGVLTILLRTAIKKFNAQ</sequence>
<dbReference type="InterPro" id="IPR001872">
    <property type="entry name" value="Peptidase_A8"/>
</dbReference>
<keyword evidence="1" id="KW-1133">Transmembrane helix</keyword>
<comment type="caution">
    <text evidence="2">The sequence shown here is derived from an EMBL/GenBank/DDBJ whole genome shotgun (WGS) entry which is preliminary data.</text>
</comment>
<dbReference type="GO" id="GO:0016020">
    <property type="term" value="C:membrane"/>
    <property type="evidence" value="ECO:0007669"/>
    <property type="project" value="InterPro"/>
</dbReference>
<feature type="transmembrane region" description="Helical" evidence="1">
    <location>
        <begin position="40"/>
        <end position="57"/>
    </location>
</feature>
<dbReference type="EMBL" id="MEVA01000006">
    <property type="protein sequence ID" value="OGC47579.1"/>
    <property type="molecule type" value="Genomic_DNA"/>
</dbReference>
<accession>A0A1F4URP1</accession>
<keyword evidence="1" id="KW-0472">Membrane</keyword>
<dbReference type="GO" id="GO:0006508">
    <property type="term" value="P:proteolysis"/>
    <property type="evidence" value="ECO:0007669"/>
    <property type="project" value="InterPro"/>
</dbReference>
<organism evidence="2 3">
    <name type="scientific">candidate division WWE3 bacterium RIFCSPHIGHO2_01_FULL_42_13</name>
    <dbReference type="NCBI Taxonomy" id="1802617"/>
    <lineage>
        <taxon>Bacteria</taxon>
        <taxon>Katanobacteria</taxon>
    </lineage>
</organism>
<dbReference type="Proteomes" id="UP000176608">
    <property type="component" value="Unassembled WGS sequence"/>
</dbReference>
<reference evidence="2 3" key="1">
    <citation type="journal article" date="2016" name="Nat. Commun.">
        <title>Thousands of microbial genomes shed light on interconnected biogeochemical processes in an aquifer system.</title>
        <authorList>
            <person name="Anantharaman K."/>
            <person name="Brown C.T."/>
            <person name="Hug L.A."/>
            <person name="Sharon I."/>
            <person name="Castelle C.J."/>
            <person name="Probst A.J."/>
            <person name="Thomas B.C."/>
            <person name="Singh A."/>
            <person name="Wilkins M.J."/>
            <person name="Karaoz U."/>
            <person name="Brodie E.L."/>
            <person name="Williams K.H."/>
            <person name="Hubbard S.S."/>
            <person name="Banfield J.F."/>
        </authorList>
    </citation>
    <scope>NUCLEOTIDE SEQUENCE [LARGE SCALE GENOMIC DNA]</scope>
</reference>
<dbReference type="AlphaFoldDB" id="A0A1F4URP1"/>
<evidence type="ECO:0000313" key="3">
    <source>
        <dbReference type="Proteomes" id="UP000176608"/>
    </source>
</evidence>
<evidence type="ECO:0000256" key="1">
    <source>
        <dbReference type="SAM" id="Phobius"/>
    </source>
</evidence>
<dbReference type="Pfam" id="PF01252">
    <property type="entry name" value="Peptidase_A8"/>
    <property type="match status" value="1"/>
</dbReference>
<feature type="transmembrane region" description="Helical" evidence="1">
    <location>
        <begin position="77"/>
        <end position="97"/>
    </location>
</feature>
<dbReference type="GO" id="GO:0004190">
    <property type="term" value="F:aspartic-type endopeptidase activity"/>
    <property type="evidence" value="ECO:0007669"/>
    <property type="project" value="InterPro"/>
</dbReference>